<evidence type="ECO:0000313" key="1">
    <source>
        <dbReference type="EMBL" id="TGD22840.1"/>
    </source>
</evidence>
<dbReference type="Proteomes" id="UP000298021">
    <property type="component" value="Unassembled WGS sequence"/>
</dbReference>
<sequence length="425" mass="50040">MKMINITDNQKIKGSSLIVHHFLNKDIKTLQESNFIIFPRAIYLDNNNYLFRTRGKEIHSCNYVGYLNYKSEQMKIRSRFTNEEFDQDYFLRHMLQTVLNYNISSSVVGTSEKDSYLDLLSWIFPYYLTNALKKGLYKEYVLKRYNDSNIRGKLNISTQIKKNIPFTGNFAYESRVISYDNQITELIRHTIEKISKKNPGILTNDKETKDAVRLIRSATGKYSKDQRNKVIQDNLNNPAKTGYFDEYTALQKLCLQILDDKKIAYGEMSESKVRGILIDVAWLWENYIAKISGMSHYGRVRKLKTLHLFKDIQTKGFRYPDFVSKNEIPIDTKYKLNLNTRDDYNQMITYIHLLRSAEGIFLKPDIQRDKEEHIEKIGEVDGMGGTLKTYRFFIPQGTLNYQGFESKIKNEEDHFTQYLTELTRK</sequence>
<keyword evidence="2" id="KW-1185">Reference proteome</keyword>
<protein>
    <submittedName>
        <fullName evidence="1">Guanosine 5'-monophosphate oxidoreductase</fullName>
    </submittedName>
</protein>
<dbReference type="InterPro" id="IPR019292">
    <property type="entry name" value="McrC"/>
</dbReference>
<evidence type="ECO:0000313" key="2">
    <source>
        <dbReference type="Proteomes" id="UP000298021"/>
    </source>
</evidence>
<dbReference type="PANTHER" id="PTHR38733">
    <property type="entry name" value="PROTEIN MCRC"/>
    <property type="match status" value="1"/>
</dbReference>
<comment type="caution">
    <text evidence="1">The sequence shown here is derived from an EMBL/GenBank/DDBJ whole genome shotgun (WGS) entry which is preliminary data.</text>
</comment>
<reference evidence="1 2" key="1">
    <citation type="submission" date="2018-10" db="EMBL/GenBank/DDBJ databases">
        <title>Lactobacillus sp. R7 and Lactobacillus sp. R19 isolated from fermented mustard green product of Taiwan.</title>
        <authorList>
            <person name="Lin S.-T."/>
        </authorList>
    </citation>
    <scope>NUCLEOTIDE SEQUENCE [LARGE SCALE GENOMIC DNA]</scope>
    <source>
        <strain evidence="1 2">BCRC 81127</strain>
    </source>
</reference>
<name>A0A4Z0JII1_9LACO</name>
<gene>
    <name evidence="1" type="ORF">EGT49_07920</name>
</gene>
<dbReference type="EMBL" id="RKLY01000018">
    <property type="protein sequence ID" value="TGD22840.1"/>
    <property type="molecule type" value="Genomic_DNA"/>
</dbReference>
<organism evidence="1 2">
    <name type="scientific">Companilactobacillus suantsaicola</name>
    <dbReference type="NCBI Taxonomy" id="2487723"/>
    <lineage>
        <taxon>Bacteria</taxon>
        <taxon>Bacillati</taxon>
        <taxon>Bacillota</taxon>
        <taxon>Bacilli</taxon>
        <taxon>Lactobacillales</taxon>
        <taxon>Lactobacillaceae</taxon>
        <taxon>Companilactobacillus</taxon>
    </lineage>
</organism>
<proteinExistence type="predicted"/>
<dbReference type="Pfam" id="PF10117">
    <property type="entry name" value="McrBC"/>
    <property type="match status" value="1"/>
</dbReference>
<accession>A0A4Z0JII1</accession>
<dbReference type="AlphaFoldDB" id="A0A4Z0JII1"/>
<dbReference type="PANTHER" id="PTHR38733:SF1">
    <property type="entry name" value="TYPE IV METHYL-DIRECTED RESTRICTION ENZYME ECOKMCRBC"/>
    <property type="match status" value="1"/>
</dbReference>